<dbReference type="PANTHER" id="PTHR30451:SF21">
    <property type="entry name" value="FIMBRIAL USHER DOMAIN-CONTAINING PROTEIN YDET-RELATED"/>
    <property type="match status" value="1"/>
</dbReference>
<evidence type="ECO:0000313" key="3">
    <source>
        <dbReference type="Proteomes" id="UP000471360"/>
    </source>
</evidence>
<dbReference type="Proteomes" id="UP000471360">
    <property type="component" value="Unassembled WGS sequence"/>
</dbReference>
<evidence type="ECO:0000259" key="1">
    <source>
        <dbReference type="Pfam" id="PF13953"/>
    </source>
</evidence>
<evidence type="ECO:0000313" key="2">
    <source>
        <dbReference type="EMBL" id="NEN73495.1"/>
    </source>
</evidence>
<proteinExistence type="predicted"/>
<dbReference type="GO" id="GO:0009279">
    <property type="term" value="C:cell outer membrane"/>
    <property type="evidence" value="ECO:0007669"/>
    <property type="project" value="TreeGrafter"/>
</dbReference>
<dbReference type="GO" id="GO:0009297">
    <property type="term" value="P:pilus assembly"/>
    <property type="evidence" value="ECO:0007669"/>
    <property type="project" value="InterPro"/>
</dbReference>
<feature type="non-terminal residue" evidence="2">
    <location>
        <position position="1"/>
    </location>
</feature>
<gene>
    <name evidence="2" type="ORF">G3W53_26285</name>
</gene>
<feature type="domain" description="PapC-like C-terminal" evidence="1">
    <location>
        <begin position="2"/>
        <end position="39"/>
    </location>
</feature>
<protein>
    <recommendedName>
        <fullName evidence="1">PapC-like C-terminal domain-containing protein</fullName>
    </recommendedName>
</protein>
<dbReference type="Pfam" id="PF13953">
    <property type="entry name" value="PapC_C"/>
    <property type="match status" value="1"/>
</dbReference>
<reference evidence="2 3" key="1">
    <citation type="submission" date="2020-02" db="EMBL/GenBank/DDBJ databases">
        <authorList>
            <person name="Subbiah M."/>
            <person name="Call D."/>
        </authorList>
    </citation>
    <scope>NUCLEOTIDE SEQUENCE [LARGE SCALE GENOMIC DNA]</scope>
    <source>
        <strain evidence="2 3">8375wB1</strain>
    </source>
</reference>
<sequence>AGVVGDKGEVYMSGLSERGKLKVVWGENSQCHADYRLPEEKGPAGVYLTRTVCM</sequence>
<dbReference type="InterPro" id="IPR025949">
    <property type="entry name" value="PapC-like_C"/>
</dbReference>
<comment type="caution">
    <text evidence="2">The sequence shown here is derived from an EMBL/GenBank/DDBJ whole genome shotgun (WGS) entry which is preliminary data.</text>
</comment>
<dbReference type="Gene3D" id="2.60.40.2070">
    <property type="match status" value="1"/>
</dbReference>
<accession>A0A8T6QF24</accession>
<dbReference type="EMBL" id="JAAGYP010000139">
    <property type="protein sequence ID" value="NEN73495.1"/>
    <property type="molecule type" value="Genomic_DNA"/>
</dbReference>
<dbReference type="AlphaFoldDB" id="A0A8T6QF24"/>
<dbReference type="PANTHER" id="PTHR30451">
    <property type="entry name" value="OUTER MEMBRANE USHER PROTEIN"/>
    <property type="match status" value="1"/>
</dbReference>
<dbReference type="InterPro" id="IPR043142">
    <property type="entry name" value="PapC-like_C_sf"/>
</dbReference>
<dbReference type="GO" id="GO:0015473">
    <property type="term" value="F:fimbrial usher porin activity"/>
    <property type="evidence" value="ECO:0007669"/>
    <property type="project" value="InterPro"/>
</dbReference>
<organism evidence="2 3">
    <name type="scientific">Escherichia coli</name>
    <dbReference type="NCBI Taxonomy" id="562"/>
    <lineage>
        <taxon>Bacteria</taxon>
        <taxon>Pseudomonadati</taxon>
        <taxon>Pseudomonadota</taxon>
        <taxon>Gammaproteobacteria</taxon>
        <taxon>Enterobacterales</taxon>
        <taxon>Enterobacteriaceae</taxon>
        <taxon>Escherichia</taxon>
    </lineage>
</organism>
<name>A0A8T6QF24_ECOLX</name>
<dbReference type="InterPro" id="IPR000015">
    <property type="entry name" value="Fimb_usher"/>
</dbReference>